<evidence type="ECO:0000313" key="2">
    <source>
        <dbReference type="Proteomes" id="UP001519345"/>
    </source>
</evidence>
<protein>
    <submittedName>
        <fullName evidence="1">Gas vesicle protein</fullName>
    </submittedName>
</protein>
<sequence length="129" mass="15636">MNEEKLHPTVLEFKQFINKHPLLREEVRKKGRSWQEYYEKWALLGEDDSYWEPYKEDKSESKEDDSKESNKELLGKLMKLTENMDIEKVQNQAHQLNNSITMIQEMISQFQDKKNPKPVQRDLFNLFRD</sequence>
<gene>
    <name evidence="1" type="ORF">J2Z83_000310</name>
</gene>
<keyword evidence="2" id="KW-1185">Reference proteome</keyword>
<dbReference type="EMBL" id="JAGGKX010000001">
    <property type="protein sequence ID" value="MBP1968218.1"/>
    <property type="molecule type" value="Genomic_DNA"/>
</dbReference>
<accession>A0ABS4IBE2</accession>
<organism evidence="1 2">
    <name type="scientific">Virgibacillus natechei</name>
    <dbReference type="NCBI Taxonomy" id="1216297"/>
    <lineage>
        <taxon>Bacteria</taxon>
        <taxon>Bacillati</taxon>
        <taxon>Bacillota</taxon>
        <taxon>Bacilli</taxon>
        <taxon>Bacillales</taxon>
        <taxon>Bacillaceae</taxon>
        <taxon>Virgibacillus</taxon>
    </lineage>
</organism>
<name>A0ABS4IBE2_9BACI</name>
<dbReference type="Proteomes" id="UP001519345">
    <property type="component" value="Unassembled WGS sequence"/>
</dbReference>
<dbReference type="RefSeq" id="WP_209461446.1">
    <property type="nucleotide sequence ID" value="NZ_CP110224.1"/>
</dbReference>
<reference evidence="1 2" key="1">
    <citation type="submission" date="2021-03" db="EMBL/GenBank/DDBJ databases">
        <title>Genomic Encyclopedia of Type Strains, Phase IV (KMG-IV): sequencing the most valuable type-strain genomes for metagenomic binning, comparative biology and taxonomic classification.</title>
        <authorList>
            <person name="Goeker M."/>
        </authorList>
    </citation>
    <scope>NUCLEOTIDE SEQUENCE [LARGE SCALE GENOMIC DNA]</scope>
    <source>
        <strain evidence="1 2">DSM 25609</strain>
    </source>
</reference>
<proteinExistence type="predicted"/>
<comment type="caution">
    <text evidence="1">The sequence shown here is derived from an EMBL/GenBank/DDBJ whole genome shotgun (WGS) entry which is preliminary data.</text>
</comment>
<dbReference type="Pfam" id="PF14071">
    <property type="entry name" value="YlbD_coat"/>
    <property type="match status" value="1"/>
</dbReference>
<dbReference type="InterPro" id="IPR025953">
    <property type="entry name" value="YlbD_coat"/>
</dbReference>
<evidence type="ECO:0000313" key="1">
    <source>
        <dbReference type="EMBL" id="MBP1968218.1"/>
    </source>
</evidence>